<gene>
    <name evidence="1" type="ORF">PSTG_13036</name>
</gene>
<dbReference type="EMBL" id="AJIL01000134">
    <property type="protein sequence ID" value="KNE93587.1"/>
    <property type="molecule type" value="Genomic_DNA"/>
</dbReference>
<protein>
    <submittedName>
        <fullName evidence="1">Uncharacterized protein</fullName>
    </submittedName>
</protein>
<dbReference type="Proteomes" id="UP000054564">
    <property type="component" value="Unassembled WGS sequence"/>
</dbReference>
<evidence type="ECO:0000313" key="1">
    <source>
        <dbReference type="EMBL" id="KNE93587.1"/>
    </source>
</evidence>
<evidence type="ECO:0000313" key="2">
    <source>
        <dbReference type="Proteomes" id="UP000054564"/>
    </source>
</evidence>
<proteinExistence type="predicted"/>
<keyword evidence="2" id="KW-1185">Reference proteome</keyword>
<accession>A0A0L0V2T0</accession>
<dbReference type="AlphaFoldDB" id="A0A0L0V2T0"/>
<comment type="caution">
    <text evidence="1">The sequence shown here is derived from an EMBL/GenBank/DDBJ whole genome shotgun (WGS) entry which is preliminary data.</text>
</comment>
<organism evidence="1 2">
    <name type="scientific">Puccinia striiformis f. sp. tritici PST-78</name>
    <dbReference type="NCBI Taxonomy" id="1165861"/>
    <lineage>
        <taxon>Eukaryota</taxon>
        <taxon>Fungi</taxon>
        <taxon>Dikarya</taxon>
        <taxon>Basidiomycota</taxon>
        <taxon>Pucciniomycotina</taxon>
        <taxon>Pucciniomycetes</taxon>
        <taxon>Pucciniales</taxon>
        <taxon>Pucciniaceae</taxon>
        <taxon>Puccinia</taxon>
    </lineage>
</organism>
<name>A0A0L0V2T0_9BASI</name>
<reference evidence="2" key="1">
    <citation type="submission" date="2014-03" db="EMBL/GenBank/DDBJ databases">
        <title>The Genome Sequence of Puccinia striiformis f. sp. tritici PST-78.</title>
        <authorList>
            <consortium name="The Broad Institute Genome Sequencing Platform"/>
            <person name="Cuomo C."/>
            <person name="Hulbert S."/>
            <person name="Chen X."/>
            <person name="Walker B."/>
            <person name="Young S.K."/>
            <person name="Zeng Q."/>
            <person name="Gargeya S."/>
            <person name="Fitzgerald M."/>
            <person name="Haas B."/>
            <person name="Abouelleil A."/>
            <person name="Alvarado L."/>
            <person name="Arachchi H.M."/>
            <person name="Berlin A.M."/>
            <person name="Chapman S.B."/>
            <person name="Goldberg J."/>
            <person name="Griggs A."/>
            <person name="Gujja S."/>
            <person name="Hansen M."/>
            <person name="Howarth C."/>
            <person name="Imamovic A."/>
            <person name="Larimer J."/>
            <person name="McCowan C."/>
            <person name="Montmayeur A."/>
            <person name="Murphy C."/>
            <person name="Neiman D."/>
            <person name="Pearson M."/>
            <person name="Priest M."/>
            <person name="Roberts A."/>
            <person name="Saif S."/>
            <person name="Shea T."/>
            <person name="Sisk P."/>
            <person name="Sykes S."/>
            <person name="Wortman J."/>
            <person name="Nusbaum C."/>
            <person name="Birren B."/>
        </authorList>
    </citation>
    <scope>NUCLEOTIDE SEQUENCE [LARGE SCALE GENOMIC DNA]</scope>
    <source>
        <strain evidence="2">race PST-78</strain>
    </source>
</reference>
<sequence>MTRGSSLSSSFPNSSAIWLVTRLPRVILLPFNFLGGFIASNGEGIIAQLISNMASDPTASGDPLAINFLGGIASNGKGIIAQLVLPQLISNMASDPTASGDPLAINFLGGFIASNGEGIIAELSITVCVGIAIQFSLLIPDFSRLAWANVLIDLTSDSSDGSH</sequence>